<dbReference type="InterPro" id="IPR001296">
    <property type="entry name" value="Glyco_trans_1"/>
</dbReference>
<keyword evidence="1 4" id="KW-0328">Glycosyltransferase</keyword>
<dbReference type="EC" id="2.4.1.-" evidence="4"/>
<evidence type="ECO:0000256" key="2">
    <source>
        <dbReference type="ARBA" id="ARBA00022679"/>
    </source>
</evidence>
<dbReference type="PANTHER" id="PTHR12526:SF629">
    <property type="entry name" value="TEICHURONIC ACID BIOSYNTHESIS GLYCOSYLTRANSFERASE TUAH-RELATED"/>
    <property type="match status" value="1"/>
</dbReference>
<accession>A0ABN8BN11</accession>
<dbReference type="GO" id="GO:0016757">
    <property type="term" value="F:glycosyltransferase activity"/>
    <property type="evidence" value="ECO:0007669"/>
    <property type="project" value="UniProtKB-KW"/>
</dbReference>
<gene>
    <name evidence="4" type="primary">gtfA_2</name>
    <name evidence="4" type="ORF">WGH24286_00339</name>
</gene>
<keyword evidence="5" id="KW-1185">Reference proteome</keyword>
<keyword evidence="2 4" id="KW-0808">Transferase</keyword>
<evidence type="ECO:0000313" key="4">
    <source>
        <dbReference type="EMBL" id="CAH0417923.1"/>
    </source>
</evidence>
<dbReference type="Pfam" id="PF00534">
    <property type="entry name" value="Glycos_transf_1"/>
    <property type="match status" value="1"/>
</dbReference>
<comment type="caution">
    <text evidence="4">The sequence shown here is derived from an EMBL/GenBank/DDBJ whole genome shotgun (WGS) entry which is preliminary data.</text>
</comment>
<protein>
    <submittedName>
        <fullName evidence="4">UDP-N-acetylglucosamine--peptide N-acetylglucosaminyltransferase GtfA subunit</fullName>
        <ecNumber evidence="4">2.4.1.-</ecNumber>
    </submittedName>
</protein>
<reference evidence="4 5" key="1">
    <citation type="submission" date="2021-11" db="EMBL/GenBank/DDBJ databases">
        <authorList>
            <person name="Depoorter E."/>
        </authorList>
    </citation>
    <scope>NUCLEOTIDE SEQUENCE [LARGE SCALE GENOMIC DNA]</scope>
    <source>
        <strain evidence="4 5">LMG 24286</strain>
    </source>
</reference>
<dbReference type="EMBL" id="CAKKNT010000002">
    <property type="protein sequence ID" value="CAH0417923.1"/>
    <property type="molecule type" value="Genomic_DNA"/>
</dbReference>
<dbReference type="Proteomes" id="UP000789719">
    <property type="component" value="Unassembled WGS sequence"/>
</dbReference>
<name>A0ABN8BN11_9LACO</name>
<dbReference type="SUPFAM" id="SSF53756">
    <property type="entry name" value="UDP-Glycosyltransferase/glycogen phosphorylase"/>
    <property type="match status" value="1"/>
</dbReference>
<evidence type="ECO:0000259" key="3">
    <source>
        <dbReference type="Pfam" id="PF00534"/>
    </source>
</evidence>
<dbReference type="PANTHER" id="PTHR12526">
    <property type="entry name" value="GLYCOSYLTRANSFERASE"/>
    <property type="match status" value="1"/>
</dbReference>
<evidence type="ECO:0000313" key="5">
    <source>
        <dbReference type="Proteomes" id="UP000789719"/>
    </source>
</evidence>
<evidence type="ECO:0000256" key="1">
    <source>
        <dbReference type="ARBA" id="ARBA00022676"/>
    </source>
</evidence>
<feature type="domain" description="Glycosyl transferase family 1" evidence="3">
    <location>
        <begin position="328"/>
        <end position="487"/>
    </location>
</feature>
<sequence length="513" mass="58167">MIYFINFGMPDKKSGIEHAQIKRARLFDQHHADYKFLLRDWGQWVHFETRAVGLKDEHILNMFDYYQGTTEVADQFIGVKDIDLGLDPAMLTYTNDAEKLRCGVYRPNGTILAWIGYREDDQRVAYVERYDSFANPNLIEYYDYRGFKSKVAWGAIDGTVSNNTWYDQSGRIVLRNSYQNDGTGQRQLTNWILTDLNKQIYQFDTIDQLFAHFINEVNHTTGPGNILLADQPVITDNALLELTDPAYTIAHLHSSHVVDFNQPLTSNLNEYYMYQFANASRFSAFIAATQSQADEVMARYPMIKKMYTLPVGIIADEVLAQPQIPMSKRTPGKIVALARIAGEKRHRDMIRAVAAAHKQVPEITLDLYGYVNDMKLKKSLDELIVDLEMEDVITFKPYTEDTIPVLQQAQVFLMTSTMEGFSLATLEATAQGVVGLTYDIKYGPTEIITDGVSGVVVPNGDCNALAIKLIELFKNPIQLQQMSTAAYASAQRYSGENVWQQWAMLLENGSAVK</sequence>
<dbReference type="Gene3D" id="3.40.50.2000">
    <property type="entry name" value="Glycogen Phosphorylase B"/>
    <property type="match status" value="3"/>
</dbReference>
<proteinExistence type="predicted"/>
<organism evidence="4 5">
    <name type="scientific">Periweissella ghanensis</name>
    <dbReference type="NCBI Taxonomy" id="467997"/>
    <lineage>
        <taxon>Bacteria</taxon>
        <taxon>Bacillati</taxon>
        <taxon>Bacillota</taxon>
        <taxon>Bacilli</taxon>
        <taxon>Lactobacillales</taxon>
        <taxon>Lactobacillaceae</taxon>
        <taxon>Periweissella</taxon>
    </lineage>
</organism>